<proteinExistence type="predicted"/>
<gene>
    <name evidence="1" type="ordered locus">mru_2073</name>
</gene>
<dbReference type="KEGG" id="mru:mru_2073"/>
<dbReference type="GeneID" id="8771752"/>
<accession>D3E0U9</accession>
<dbReference type="HOGENOM" id="CLU_1096729_0_0_2"/>
<protein>
    <submittedName>
        <fullName evidence="1">Uncharacterized protein</fullName>
    </submittedName>
</protein>
<dbReference type="STRING" id="634498.mru_2073"/>
<dbReference type="RefSeq" id="WP_012956871.1">
    <property type="nucleotide sequence ID" value="NC_013790.1"/>
</dbReference>
<dbReference type="Gene3D" id="3.60.20.10">
    <property type="entry name" value="Glutamine Phosphoribosylpyrophosphate, subunit 1, domain 1"/>
    <property type="match status" value="1"/>
</dbReference>
<dbReference type="SUPFAM" id="SSF56235">
    <property type="entry name" value="N-terminal nucleophile aminohydrolases (Ntn hydrolases)"/>
    <property type="match status" value="1"/>
</dbReference>
<sequence length="253" mass="28731">MTICISAICTENNEEHIVFAVDHMITTGLGQFEHSINKYNVLNENVVGMMAGNALLMDYFFDEDYSENSFSEILDIFEEKFKEKRLNIIEKEILDVYSIDLDFIRDILKGPITNDFQAAILKKIAKTKLESAILLMGFENNKARIAEVSDYGIGNFNRINFHTIGSGSIQAQNTLMFQKHSKKDDLRTTLYNVYKAKKNAEVMQGVGQDTEIGFLNNGSIVMLDKKNMGILDNVYALELNWGKEHKEVGALDF</sequence>
<dbReference type="AlphaFoldDB" id="D3E0U9"/>
<dbReference type="Proteomes" id="UP000008680">
    <property type="component" value="Chromosome"/>
</dbReference>
<name>D3E0U9_METRM</name>
<dbReference type="PATRIC" id="fig|634498.28.peg.2075"/>
<organism evidence="1 2">
    <name type="scientific">Methanobrevibacter ruminantium (strain ATCC 35063 / DSM 1093 / JCM 13430 / OCM 146 / M1)</name>
    <name type="common">Methanobacterium ruminantium</name>
    <dbReference type="NCBI Taxonomy" id="634498"/>
    <lineage>
        <taxon>Archaea</taxon>
        <taxon>Methanobacteriati</taxon>
        <taxon>Methanobacteriota</taxon>
        <taxon>Methanomada group</taxon>
        <taxon>Methanobacteria</taxon>
        <taxon>Methanobacteriales</taxon>
        <taxon>Methanobacteriaceae</taxon>
        <taxon>Methanobrevibacter</taxon>
    </lineage>
</organism>
<reference evidence="1 2" key="1">
    <citation type="journal article" date="2010" name="PLoS ONE">
        <title>The genome sequence of the rumen methanogen Methanobrevibacter ruminantium reveals new possibilities for controlling ruminant methane emissions.</title>
        <authorList>
            <person name="Leahy S.C."/>
            <person name="Kelly W.J."/>
            <person name="Altermann E."/>
            <person name="Ronimus R.S."/>
            <person name="Yeoman C.J."/>
            <person name="Pacheco D.M."/>
            <person name="Li D."/>
            <person name="Kong Z."/>
            <person name="McTavish S."/>
            <person name="Sang C."/>
            <person name="Lambie S.C."/>
            <person name="Janssen P.H."/>
            <person name="Dey D."/>
            <person name="Attwood G.T."/>
        </authorList>
    </citation>
    <scope>NUCLEOTIDE SEQUENCE [LARGE SCALE GENOMIC DNA]</scope>
    <source>
        <strain evidence="2">ATCC 35063 / DSM 1093 / JCM 13430 / OCM 146 / M1</strain>
    </source>
</reference>
<evidence type="ECO:0000313" key="2">
    <source>
        <dbReference type="Proteomes" id="UP000008680"/>
    </source>
</evidence>
<dbReference type="InterPro" id="IPR029055">
    <property type="entry name" value="Ntn_hydrolases_N"/>
</dbReference>
<dbReference type="eggNOG" id="arCOG09988">
    <property type="taxonomic scope" value="Archaea"/>
</dbReference>
<keyword evidence="2" id="KW-1185">Reference proteome</keyword>
<evidence type="ECO:0000313" key="1">
    <source>
        <dbReference type="EMBL" id="ADC47923.1"/>
    </source>
</evidence>
<dbReference type="EMBL" id="CP001719">
    <property type="protein sequence ID" value="ADC47923.1"/>
    <property type="molecule type" value="Genomic_DNA"/>
</dbReference>